<feature type="binding site" evidence="6">
    <location>
        <position position="87"/>
    </location>
    <ligand>
        <name>S-adenosyl-L-methionine</name>
        <dbReference type="ChEBI" id="CHEBI:59789"/>
    </ligand>
</feature>
<dbReference type="Gene3D" id="3.40.50.150">
    <property type="entry name" value="Vaccinia Virus protein VP39"/>
    <property type="match status" value="1"/>
</dbReference>
<organism evidence="7 8">
    <name type="scientific">Duganella callida</name>
    <dbReference type="NCBI Taxonomy" id="2561932"/>
    <lineage>
        <taxon>Bacteria</taxon>
        <taxon>Pseudomonadati</taxon>
        <taxon>Pseudomonadota</taxon>
        <taxon>Betaproteobacteria</taxon>
        <taxon>Burkholderiales</taxon>
        <taxon>Oxalobacteraceae</taxon>
        <taxon>Telluria group</taxon>
        <taxon>Duganella</taxon>
    </lineage>
</organism>
<evidence type="ECO:0000256" key="6">
    <source>
        <dbReference type="HAMAP-Rule" id="MF_00074"/>
    </source>
</evidence>
<keyword evidence="4 6" id="KW-0808">Transferase</keyword>
<dbReference type="EC" id="2.1.1.170" evidence="6"/>
<protein>
    <recommendedName>
        <fullName evidence="6">Ribosomal RNA small subunit methyltransferase G</fullName>
        <ecNumber evidence="6">2.1.1.170</ecNumber>
    </recommendedName>
    <alternativeName>
        <fullName evidence="6">16S rRNA 7-methylguanosine methyltransferase</fullName>
        <shortName evidence="6">16S rRNA m7G methyltransferase</shortName>
    </alternativeName>
</protein>
<dbReference type="EMBL" id="SPVG01000072">
    <property type="protein sequence ID" value="TFW27208.1"/>
    <property type="molecule type" value="Genomic_DNA"/>
</dbReference>
<dbReference type="NCBIfam" id="TIGR00138">
    <property type="entry name" value="rsmG_gidB"/>
    <property type="match status" value="1"/>
</dbReference>
<gene>
    <name evidence="6 7" type="primary">rsmG</name>
    <name evidence="7" type="ORF">E4L98_07085</name>
</gene>
<dbReference type="GO" id="GO:0005829">
    <property type="term" value="C:cytosol"/>
    <property type="evidence" value="ECO:0007669"/>
    <property type="project" value="TreeGrafter"/>
</dbReference>
<proteinExistence type="inferred from homology"/>
<keyword evidence="1 6" id="KW-0963">Cytoplasm</keyword>
<sequence>MKVYDRAVVADVLKKGIKQLSLELSEAQVEQLLDYLALLNKWNSVYNLTSVRDPLEMVKLHLLDSLAAVAAFAGAANVLDVGAGGGLPGMVLAISRPDMKVAMIDTVHKKTAFLNQVKAELVLGNVTVYTKKVQELEVKTKFDVITSRAFADLSDFVNWSGHLLAEGGQFIALKGTAPAEERERLPAPWKVQKLEPLQVPGLDAERHLVFIKEETV</sequence>
<dbReference type="PANTHER" id="PTHR31760:SF0">
    <property type="entry name" value="S-ADENOSYL-L-METHIONINE-DEPENDENT METHYLTRANSFERASES SUPERFAMILY PROTEIN"/>
    <property type="match status" value="1"/>
</dbReference>
<comment type="catalytic activity">
    <reaction evidence="6">
        <text>guanosine(527) in 16S rRNA + S-adenosyl-L-methionine = N(7)-methylguanosine(527) in 16S rRNA + S-adenosyl-L-homocysteine</text>
        <dbReference type="Rhea" id="RHEA:42732"/>
        <dbReference type="Rhea" id="RHEA-COMP:10209"/>
        <dbReference type="Rhea" id="RHEA-COMP:10210"/>
        <dbReference type="ChEBI" id="CHEBI:57856"/>
        <dbReference type="ChEBI" id="CHEBI:59789"/>
        <dbReference type="ChEBI" id="CHEBI:74269"/>
        <dbReference type="ChEBI" id="CHEBI:74480"/>
        <dbReference type="EC" id="2.1.1.170"/>
    </reaction>
</comment>
<dbReference type="Pfam" id="PF02527">
    <property type="entry name" value="GidB"/>
    <property type="match status" value="1"/>
</dbReference>
<dbReference type="AlphaFoldDB" id="A0A4Y9SKZ3"/>
<reference evidence="7 8" key="1">
    <citation type="submission" date="2019-03" db="EMBL/GenBank/DDBJ databases">
        <title>Draft Genome Sequence of Duganella callidus sp. nov., a Novel Duganella Species Isolated from Cultivated Soil.</title>
        <authorList>
            <person name="Raths R."/>
            <person name="Peta V."/>
            <person name="Bucking H."/>
        </authorList>
    </citation>
    <scope>NUCLEOTIDE SEQUENCE [LARGE SCALE GENOMIC DNA]</scope>
    <source>
        <strain evidence="7 8">DN04</strain>
    </source>
</reference>
<evidence type="ECO:0000256" key="4">
    <source>
        <dbReference type="ARBA" id="ARBA00022679"/>
    </source>
</evidence>
<dbReference type="GO" id="GO:0070043">
    <property type="term" value="F:rRNA (guanine-N7-)-methyltransferase activity"/>
    <property type="evidence" value="ECO:0007669"/>
    <property type="project" value="UniProtKB-UniRule"/>
</dbReference>
<keyword evidence="3 6" id="KW-0489">Methyltransferase</keyword>
<feature type="binding site" evidence="6">
    <location>
        <position position="82"/>
    </location>
    <ligand>
        <name>S-adenosyl-L-methionine</name>
        <dbReference type="ChEBI" id="CHEBI:59789"/>
    </ligand>
</feature>
<dbReference type="OrthoDB" id="9808773at2"/>
<name>A0A4Y9SKZ3_9BURK</name>
<dbReference type="SUPFAM" id="SSF53335">
    <property type="entry name" value="S-adenosyl-L-methionine-dependent methyltransferases"/>
    <property type="match status" value="1"/>
</dbReference>
<dbReference type="CDD" id="cd02440">
    <property type="entry name" value="AdoMet_MTases"/>
    <property type="match status" value="1"/>
</dbReference>
<dbReference type="Proteomes" id="UP000297729">
    <property type="component" value="Unassembled WGS sequence"/>
</dbReference>
<dbReference type="InterPro" id="IPR029063">
    <property type="entry name" value="SAM-dependent_MTases_sf"/>
</dbReference>
<evidence type="ECO:0000256" key="3">
    <source>
        <dbReference type="ARBA" id="ARBA00022603"/>
    </source>
</evidence>
<evidence type="ECO:0000256" key="5">
    <source>
        <dbReference type="ARBA" id="ARBA00022691"/>
    </source>
</evidence>
<keyword evidence="2 6" id="KW-0698">rRNA processing</keyword>
<dbReference type="InterPro" id="IPR003682">
    <property type="entry name" value="rRNA_ssu_MeTfrase_G"/>
</dbReference>
<dbReference type="HAMAP" id="MF_00074">
    <property type="entry name" value="16SrRNA_methyltr_G"/>
    <property type="match status" value="1"/>
</dbReference>
<dbReference type="PIRSF" id="PIRSF003078">
    <property type="entry name" value="GidB"/>
    <property type="match status" value="1"/>
</dbReference>
<comment type="caution">
    <text evidence="6">Lacks conserved residue(s) required for the propagation of feature annotation.</text>
</comment>
<evidence type="ECO:0000256" key="2">
    <source>
        <dbReference type="ARBA" id="ARBA00022552"/>
    </source>
</evidence>
<comment type="caution">
    <text evidence="7">The sequence shown here is derived from an EMBL/GenBank/DDBJ whole genome shotgun (WGS) entry which is preliminary data.</text>
</comment>
<dbReference type="PANTHER" id="PTHR31760">
    <property type="entry name" value="S-ADENOSYL-L-METHIONINE-DEPENDENT METHYLTRANSFERASES SUPERFAMILY PROTEIN"/>
    <property type="match status" value="1"/>
</dbReference>
<comment type="subcellular location">
    <subcellularLocation>
        <location evidence="6">Cytoplasm</location>
    </subcellularLocation>
</comment>
<evidence type="ECO:0000313" key="8">
    <source>
        <dbReference type="Proteomes" id="UP000297729"/>
    </source>
</evidence>
<keyword evidence="5 6" id="KW-0949">S-adenosyl-L-methionine</keyword>
<keyword evidence="8" id="KW-1185">Reference proteome</keyword>
<comment type="similarity">
    <text evidence="6">Belongs to the methyltransferase superfamily. RNA methyltransferase RsmG family.</text>
</comment>
<accession>A0A4Y9SKZ3</accession>
<evidence type="ECO:0000256" key="1">
    <source>
        <dbReference type="ARBA" id="ARBA00022490"/>
    </source>
</evidence>
<evidence type="ECO:0000313" key="7">
    <source>
        <dbReference type="EMBL" id="TFW27208.1"/>
    </source>
</evidence>
<feature type="binding site" evidence="6">
    <location>
        <begin position="133"/>
        <end position="134"/>
    </location>
    <ligand>
        <name>S-adenosyl-L-methionine</name>
        <dbReference type="ChEBI" id="CHEBI:59789"/>
    </ligand>
</feature>
<comment type="function">
    <text evidence="6">Specifically methylates the N7 position of guanine in position 527 of 16S rRNA.</text>
</comment>
<feature type="binding site" evidence="6">
    <location>
        <position position="148"/>
    </location>
    <ligand>
        <name>S-adenosyl-L-methionine</name>
        <dbReference type="ChEBI" id="CHEBI:59789"/>
    </ligand>
</feature>
<dbReference type="RefSeq" id="WP_135200861.1">
    <property type="nucleotide sequence ID" value="NZ_SPVG01000072.1"/>
</dbReference>